<accession>D8JT64</accession>
<dbReference type="KEGG" id="hdn:Hden_2586"/>
<dbReference type="Pfam" id="PF22741">
    <property type="entry name" value="PTP-NADK"/>
    <property type="match status" value="1"/>
</dbReference>
<dbReference type="InterPro" id="IPR029021">
    <property type="entry name" value="Prot-tyrosine_phosphatase-like"/>
</dbReference>
<evidence type="ECO:0000256" key="1">
    <source>
        <dbReference type="ARBA" id="ARBA00009580"/>
    </source>
</evidence>
<dbReference type="Gene3D" id="3.90.190.10">
    <property type="entry name" value="Protein tyrosine phosphatase superfamily"/>
    <property type="match status" value="1"/>
</dbReference>
<evidence type="ECO:0000313" key="4">
    <source>
        <dbReference type="Proteomes" id="UP000002033"/>
    </source>
</evidence>
<dbReference type="PANTHER" id="PTHR31126:SF72">
    <property type="entry name" value="DUAL SPECIFICITY PROTEIN PHOSPHATASE TPBA"/>
    <property type="match status" value="1"/>
</dbReference>
<organism evidence="3 4">
    <name type="scientific">Hyphomicrobium denitrificans (strain ATCC 51888 / DSM 1869 / NCIMB 11706 / TK 0415)</name>
    <dbReference type="NCBI Taxonomy" id="582899"/>
    <lineage>
        <taxon>Bacteria</taxon>
        <taxon>Pseudomonadati</taxon>
        <taxon>Pseudomonadota</taxon>
        <taxon>Alphaproteobacteria</taxon>
        <taxon>Hyphomicrobiales</taxon>
        <taxon>Hyphomicrobiaceae</taxon>
        <taxon>Hyphomicrobium</taxon>
    </lineage>
</organism>
<protein>
    <submittedName>
        <fullName evidence="3">Protein tyrosine/serine phosphatase</fullName>
    </submittedName>
</protein>
<dbReference type="PANTHER" id="PTHR31126">
    <property type="entry name" value="TYROSINE-PROTEIN PHOSPHATASE"/>
    <property type="match status" value="1"/>
</dbReference>
<dbReference type="STRING" id="582899.Hden_2586"/>
<sequence length="245" mass="27962">MASLLKRVKRRLRRQSGALLESATTAPPGWLHSKFAPALCYAEMLFVDYGIARIAYNNRHRISKDVWRSAQPAPHHVGWLARRGVKTIINLRGEQSFGTRWLEQQACARHGITLVDLALKSRAPPTTADLRAMRDVLKNVEYPILLHCKSGADRAGIMSVIVRHERDGVPIEEAKKQLSLRYGHIRSADTGVLDAVFERYLDDKAKTGIEFWDWVETVYDPEEVRRSFKARGWANRLTDGLLHRE</sequence>
<dbReference type="EMBL" id="CP002083">
    <property type="protein sequence ID" value="ADJ24382.1"/>
    <property type="molecule type" value="Genomic_DNA"/>
</dbReference>
<dbReference type="OrthoDB" id="9814896at2"/>
<name>D8JT64_HYPDA</name>
<dbReference type="SUPFAM" id="SSF52799">
    <property type="entry name" value="(Phosphotyrosine protein) phosphatases II"/>
    <property type="match status" value="1"/>
</dbReference>
<dbReference type="HOGENOM" id="CLU_086339_0_0_5"/>
<evidence type="ECO:0000259" key="2">
    <source>
        <dbReference type="Pfam" id="PF22741"/>
    </source>
</evidence>
<dbReference type="eggNOG" id="COG2365">
    <property type="taxonomic scope" value="Bacteria"/>
</dbReference>
<dbReference type="GO" id="GO:0016791">
    <property type="term" value="F:phosphatase activity"/>
    <property type="evidence" value="ECO:0007669"/>
    <property type="project" value="TreeGrafter"/>
</dbReference>
<dbReference type="AlphaFoldDB" id="D8JT64"/>
<dbReference type="InterPro" id="IPR055214">
    <property type="entry name" value="PTP-NADK"/>
</dbReference>
<dbReference type="Proteomes" id="UP000002033">
    <property type="component" value="Chromosome"/>
</dbReference>
<comment type="similarity">
    <text evidence="1">Belongs to the protein-tyrosine phosphatase family.</text>
</comment>
<feature type="domain" description="DSP-PTPase phosphatase fused to NAD+ Kinase" evidence="2">
    <location>
        <begin position="63"/>
        <end position="163"/>
    </location>
</feature>
<evidence type="ECO:0000313" key="3">
    <source>
        <dbReference type="EMBL" id="ADJ24382.1"/>
    </source>
</evidence>
<keyword evidence="4" id="KW-1185">Reference proteome</keyword>
<proteinExistence type="inferred from homology"/>
<gene>
    <name evidence="3" type="ordered locus">Hden_2586</name>
</gene>
<reference evidence="4" key="1">
    <citation type="journal article" date="2011" name="J. Bacteriol.">
        <title>Genome sequences of eight morphologically diverse alphaproteobacteria.</title>
        <authorList>
            <consortium name="US DOE Joint Genome Institute"/>
            <person name="Brown P.J."/>
            <person name="Kysela D.T."/>
            <person name="Buechlein A."/>
            <person name="Hemmerich C."/>
            <person name="Brun Y.V."/>
        </authorList>
    </citation>
    <scope>NUCLEOTIDE SEQUENCE [LARGE SCALE GENOMIC DNA]</scope>
    <source>
        <strain evidence="4">ATCC 51888 / DSM 1869 / NCIB 11706 / TK 0415</strain>
    </source>
</reference>